<protein>
    <submittedName>
        <fullName evidence="5">N-ethylmaleimide reductase</fullName>
    </submittedName>
</protein>
<dbReference type="CDD" id="cd02933">
    <property type="entry name" value="OYE_like_FMN"/>
    <property type="match status" value="1"/>
</dbReference>
<dbReference type="SUPFAM" id="SSF51395">
    <property type="entry name" value="FMN-linked oxidoreductases"/>
    <property type="match status" value="1"/>
</dbReference>
<dbReference type="InterPro" id="IPR013785">
    <property type="entry name" value="Aldolase_TIM"/>
</dbReference>
<proteinExistence type="inferred from homology"/>
<keyword evidence="3" id="KW-0560">Oxidoreductase</keyword>
<evidence type="ECO:0000313" key="5">
    <source>
        <dbReference type="EMBL" id="RKR07983.1"/>
    </source>
</evidence>
<dbReference type="Pfam" id="PF00724">
    <property type="entry name" value="Oxidored_FMN"/>
    <property type="match status" value="1"/>
</dbReference>
<reference evidence="5 6" key="1">
    <citation type="submission" date="2018-10" db="EMBL/GenBank/DDBJ databases">
        <title>Genomic Encyclopedia of Archaeal and Bacterial Type Strains, Phase II (KMG-II): from individual species to whole genera.</title>
        <authorList>
            <person name="Goeker M."/>
        </authorList>
    </citation>
    <scope>NUCLEOTIDE SEQUENCE [LARGE SCALE GENOMIC DNA]</scope>
    <source>
        <strain evidence="5 6">DSM 25230</strain>
    </source>
</reference>
<dbReference type="RefSeq" id="WP_121068754.1">
    <property type="nucleotide sequence ID" value="NZ_RBIQ01000010.1"/>
</dbReference>
<dbReference type="Proteomes" id="UP000269412">
    <property type="component" value="Unassembled WGS sequence"/>
</dbReference>
<dbReference type="InterPro" id="IPR045247">
    <property type="entry name" value="Oye-like"/>
</dbReference>
<comment type="similarity">
    <text evidence="2">Belongs to the NADH:flavin oxidoreductase/NADH oxidase family.</text>
</comment>
<comment type="cofactor">
    <cofactor evidence="1">
        <name>FMN</name>
        <dbReference type="ChEBI" id="CHEBI:58210"/>
    </cofactor>
</comment>
<dbReference type="GO" id="GO:0005829">
    <property type="term" value="C:cytosol"/>
    <property type="evidence" value="ECO:0007669"/>
    <property type="project" value="UniProtKB-ARBA"/>
</dbReference>
<evidence type="ECO:0000256" key="2">
    <source>
        <dbReference type="ARBA" id="ARBA00005979"/>
    </source>
</evidence>
<sequence>MLSEIKSIFEPVKIGKYIAKNKIFMAPMSRYRAQEGGINPDITIEYYKQRASAGLIVAESTQINDGAGGIDCPGIYNETQAKSWKKVTDAVHKEGGLIFLQLWHAGRASHPSVLPEGRQVVAPSAIASTQEVMTYDGMQVPTMPHALSLSEITEIRSNFATASKYALEAGFDGVEIHAAGGFLIDSFLQDHSNKREDQYGGSLENRFRFLKGILDDSVAIWGNDRVGIKLSPISPYNDMGKGNVLETFTYVYNHLNTYNLAFLEVNEVMPFTELSEENKNINKTLRSLYKGTYIANGGFNPETAAKRIDQGTASAISFGRPFIANPDLPERFKQDAPLNELDMNTFYGGNYKGYTDYPFLKN</sequence>
<evidence type="ECO:0000256" key="3">
    <source>
        <dbReference type="ARBA" id="ARBA00023002"/>
    </source>
</evidence>
<accession>A0A495DU18</accession>
<gene>
    <name evidence="5" type="ORF">CLV91_2748</name>
</gene>
<name>A0A495DU18_9FLAO</name>
<dbReference type="EMBL" id="RBIQ01000010">
    <property type="protein sequence ID" value="RKR07983.1"/>
    <property type="molecule type" value="Genomic_DNA"/>
</dbReference>
<dbReference type="FunFam" id="3.20.20.70:FF:000059">
    <property type="entry name" value="N-ethylmaleimide reductase, FMN-linked"/>
    <property type="match status" value="1"/>
</dbReference>
<organism evidence="5 6">
    <name type="scientific">Maribacter vaceletii</name>
    <dbReference type="NCBI Taxonomy" id="1206816"/>
    <lineage>
        <taxon>Bacteria</taxon>
        <taxon>Pseudomonadati</taxon>
        <taxon>Bacteroidota</taxon>
        <taxon>Flavobacteriia</taxon>
        <taxon>Flavobacteriales</taxon>
        <taxon>Flavobacteriaceae</taxon>
        <taxon>Maribacter</taxon>
    </lineage>
</organism>
<dbReference type="GO" id="GO:0016628">
    <property type="term" value="F:oxidoreductase activity, acting on the CH-CH group of donors, NAD or NADP as acceptor"/>
    <property type="evidence" value="ECO:0007669"/>
    <property type="project" value="UniProtKB-ARBA"/>
</dbReference>
<evidence type="ECO:0000313" key="6">
    <source>
        <dbReference type="Proteomes" id="UP000269412"/>
    </source>
</evidence>
<dbReference type="Gene3D" id="3.20.20.70">
    <property type="entry name" value="Aldolase class I"/>
    <property type="match status" value="1"/>
</dbReference>
<evidence type="ECO:0000259" key="4">
    <source>
        <dbReference type="Pfam" id="PF00724"/>
    </source>
</evidence>
<dbReference type="GO" id="GO:0010181">
    <property type="term" value="F:FMN binding"/>
    <property type="evidence" value="ECO:0007669"/>
    <property type="project" value="InterPro"/>
</dbReference>
<dbReference type="PANTHER" id="PTHR22893">
    <property type="entry name" value="NADH OXIDOREDUCTASE-RELATED"/>
    <property type="match status" value="1"/>
</dbReference>
<evidence type="ECO:0000256" key="1">
    <source>
        <dbReference type="ARBA" id="ARBA00001917"/>
    </source>
</evidence>
<keyword evidence="6" id="KW-1185">Reference proteome</keyword>
<dbReference type="OrthoDB" id="9772736at2"/>
<dbReference type="InterPro" id="IPR001155">
    <property type="entry name" value="OxRdtase_FMN_N"/>
</dbReference>
<comment type="caution">
    <text evidence="5">The sequence shown here is derived from an EMBL/GenBank/DDBJ whole genome shotgun (WGS) entry which is preliminary data.</text>
</comment>
<dbReference type="PANTHER" id="PTHR22893:SF91">
    <property type="entry name" value="NADPH DEHYDROGENASE 2-RELATED"/>
    <property type="match status" value="1"/>
</dbReference>
<dbReference type="AlphaFoldDB" id="A0A495DU18"/>
<feature type="domain" description="NADH:flavin oxidoreductase/NADH oxidase N-terminal" evidence="4">
    <location>
        <begin position="8"/>
        <end position="339"/>
    </location>
</feature>